<dbReference type="Pfam" id="PF01882">
    <property type="entry name" value="DUF58"/>
    <property type="match status" value="1"/>
</dbReference>
<feature type="transmembrane region" description="Helical" evidence="1">
    <location>
        <begin position="30"/>
        <end position="50"/>
    </location>
</feature>
<reference evidence="3 6" key="1">
    <citation type="submission" date="2016-10" db="EMBL/GenBank/DDBJ databases">
        <authorList>
            <person name="de Groot N.N."/>
        </authorList>
    </citation>
    <scope>NUCLEOTIDE SEQUENCE [LARGE SCALE GENOMIC DNA]</scope>
    <source>
        <strain evidence="6">BP1-145</strain>
        <strain evidence="3">BP1-148</strain>
    </source>
</reference>
<sequence>MYLRYRFYYLLSAVILIIAMGYAVPPLFTIGRLFFWLLVTGVVVDIVLLWSRRGIQAFRTLSLRFSNGDDNPVNIRLESSYPFGVHTEVIDEVPPVFQRRDILFLADVRRMGEATITYQLRPTERGIYSFGRVRVFVSTLLGLVQRRYTCCEPQDVKVYPSYMMLRQYELLAMSNNLTEMGIKRIRRIGNNTDFEQIKDYVVGDDYRTINWRATARRHQLMVNVYQDERSQQVFSVIDKGRMMQQAFQEMTLLDYAINAALVLSYVTINKQDKAGLITFADQFGSFVAPSKQEGQMQTIQEALYAEQTQFGETDYSALLTGLSRHVTRRSLLILYTSFTSMASMRRQLQYLRQLNMRHRLLVVFFEDEELSQFIAHHSQFTTDSNHISHLSSFNSPSIESVYQHVIAEKFAYEQRLIVQTLRQYGIQSLLTTPRNLSVDVINKYLEIKSKM</sequence>
<evidence type="ECO:0000313" key="4">
    <source>
        <dbReference type="EMBL" id="SDN93082.1"/>
    </source>
</evidence>
<keyword evidence="5" id="KW-1185">Reference proteome</keyword>
<dbReference type="PANTHER" id="PTHR33608">
    <property type="entry name" value="BLL2464 PROTEIN"/>
    <property type="match status" value="1"/>
</dbReference>
<evidence type="ECO:0000313" key="3">
    <source>
        <dbReference type="EMBL" id="SDG22890.1"/>
    </source>
</evidence>
<gene>
    <name evidence="4" type="ORF">SAMN04487900_105138</name>
    <name evidence="3" type="ORF">SAMN04487901_101333</name>
</gene>
<accession>A0A1G7SKY1</accession>
<organism evidence="4 6">
    <name type="scientific">Prevotella communis</name>
    <dbReference type="NCBI Taxonomy" id="2913614"/>
    <lineage>
        <taxon>Bacteria</taxon>
        <taxon>Pseudomonadati</taxon>
        <taxon>Bacteroidota</taxon>
        <taxon>Bacteroidia</taxon>
        <taxon>Bacteroidales</taxon>
        <taxon>Prevotellaceae</taxon>
        <taxon>Prevotella</taxon>
    </lineage>
</organism>
<keyword evidence="1" id="KW-0812">Transmembrane</keyword>
<dbReference type="Proteomes" id="UP000199134">
    <property type="component" value="Unassembled WGS sequence"/>
</dbReference>
<dbReference type="EMBL" id="FNCQ01000001">
    <property type="protein sequence ID" value="SDG22890.1"/>
    <property type="molecule type" value="Genomic_DNA"/>
</dbReference>
<dbReference type="RefSeq" id="WP_091814146.1">
    <property type="nucleotide sequence ID" value="NZ_FNCQ01000001.1"/>
</dbReference>
<protein>
    <submittedName>
        <fullName evidence="4">Uncharacterized conserved protein, DUF58 family, contains vWF domain</fullName>
    </submittedName>
</protein>
<keyword evidence="1" id="KW-0472">Membrane</keyword>
<accession>A0A1H0FEU5</accession>
<dbReference type="InterPro" id="IPR036465">
    <property type="entry name" value="vWFA_dom_sf"/>
</dbReference>
<evidence type="ECO:0000313" key="6">
    <source>
        <dbReference type="Proteomes" id="UP000199134"/>
    </source>
</evidence>
<dbReference type="SUPFAM" id="SSF53300">
    <property type="entry name" value="vWA-like"/>
    <property type="match status" value="1"/>
</dbReference>
<evidence type="ECO:0000313" key="5">
    <source>
        <dbReference type="Proteomes" id="UP000198779"/>
    </source>
</evidence>
<dbReference type="PANTHER" id="PTHR33608:SF3">
    <property type="entry name" value="SLR2013 PROTEIN"/>
    <property type="match status" value="1"/>
</dbReference>
<dbReference type="OrthoDB" id="845740at2"/>
<evidence type="ECO:0000256" key="1">
    <source>
        <dbReference type="SAM" id="Phobius"/>
    </source>
</evidence>
<dbReference type="AlphaFoldDB" id="A0A1H0FEU5"/>
<reference evidence="4 5" key="2">
    <citation type="submission" date="2016-10" db="EMBL/GenBank/DDBJ databases">
        <authorList>
            <person name="Varghese N."/>
            <person name="Submissions S."/>
        </authorList>
    </citation>
    <scope>NUCLEOTIDE SEQUENCE</scope>
    <source>
        <strain evidence="4">BP1-145</strain>
        <strain evidence="5">BP1-148</strain>
    </source>
</reference>
<name>A0A1H0FEU5_9BACT</name>
<dbReference type="STRING" id="645274.SAMN04487901_101333"/>
<dbReference type="Proteomes" id="UP000198779">
    <property type="component" value="Unassembled WGS sequence"/>
</dbReference>
<dbReference type="EMBL" id="FNIW01000005">
    <property type="protein sequence ID" value="SDN93082.1"/>
    <property type="molecule type" value="Genomic_DNA"/>
</dbReference>
<feature type="transmembrane region" description="Helical" evidence="1">
    <location>
        <begin position="7"/>
        <end position="24"/>
    </location>
</feature>
<feature type="domain" description="DUF58" evidence="2">
    <location>
        <begin position="197"/>
        <end position="367"/>
    </location>
</feature>
<keyword evidence="1" id="KW-1133">Transmembrane helix</keyword>
<proteinExistence type="predicted"/>
<evidence type="ECO:0000259" key="2">
    <source>
        <dbReference type="Pfam" id="PF01882"/>
    </source>
</evidence>
<dbReference type="InterPro" id="IPR002881">
    <property type="entry name" value="DUF58"/>
</dbReference>